<keyword evidence="15 17" id="KW-0472">Membrane</keyword>
<comment type="subcellular location">
    <subcellularLocation>
        <location evidence="2 17">Mitochondrion membrane</location>
        <topology evidence="2 17">Multi-pass membrane protein</topology>
    </subcellularLocation>
</comment>
<dbReference type="GO" id="GO:0048039">
    <property type="term" value="F:ubiquinone binding"/>
    <property type="evidence" value="ECO:0007669"/>
    <property type="project" value="TreeGrafter"/>
</dbReference>
<dbReference type="GO" id="GO:0042773">
    <property type="term" value="P:ATP synthesis coupled electron transport"/>
    <property type="evidence" value="ECO:0007669"/>
    <property type="project" value="InterPro"/>
</dbReference>
<dbReference type="GO" id="GO:0031966">
    <property type="term" value="C:mitochondrial membrane"/>
    <property type="evidence" value="ECO:0007669"/>
    <property type="project" value="UniProtKB-SubCell"/>
</dbReference>
<keyword evidence="11 17" id="KW-1133">Transmembrane helix</keyword>
<feature type="domain" description="NADH:quinone oxidoreductase/Mrp antiporter transmembrane" evidence="18">
    <location>
        <begin position="106"/>
        <end position="387"/>
    </location>
</feature>
<dbReference type="Pfam" id="PF00361">
    <property type="entry name" value="Proton_antipo_M"/>
    <property type="match status" value="1"/>
</dbReference>
<feature type="transmembrane region" description="Helical" evidence="17">
    <location>
        <begin position="110"/>
        <end position="132"/>
    </location>
</feature>
<feature type="transmembrane region" description="Helical" evidence="17">
    <location>
        <begin position="181"/>
        <end position="207"/>
    </location>
</feature>
<keyword evidence="6 17" id="KW-0813">Transport</keyword>
<keyword evidence="14 17" id="KW-0496">Mitochondrion</keyword>
<reference evidence="20" key="2">
    <citation type="journal article" date="2014" name="Genome Biol. Evol.">
        <title>Comparative analysis of mitochondrial genomes in diplura (hexapoda, arthropoda): taxon sampling is crucial for phylogenetic inferences.</title>
        <authorList>
            <person name="Chen W.J."/>
            <person name="Koch M."/>
            <person name="Mallatt J.M."/>
            <person name="Luan Y.X."/>
        </authorList>
    </citation>
    <scope>NUCLEOTIDE SEQUENCE</scope>
</reference>
<evidence type="ECO:0000256" key="6">
    <source>
        <dbReference type="ARBA" id="ARBA00022448"/>
    </source>
</evidence>
<comment type="similarity">
    <text evidence="3 17">Belongs to the complex I subunit 4 family.</text>
</comment>
<keyword evidence="12 17" id="KW-0520">NAD</keyword>
<feature type="domain" description="NADH:ubiquinone oxidoreductase chain 4 N-terminal" evidence="19">
    <location>
        <begin position="1"/>
        <end position="102"/>
    </location>
</feature>
<evidence type="ECO:0000256" key="2">
    <source>
        <dbReference type="ARBA" id="ARBA00004225"/>
    </source>
</evidence>
<feature type="transmembrane region" description="Helical" evidence="17">
    <location>
        <begin position="7"/>
        <end position="36"/>
    </location>
</feature>
<dbReference type="Pfam" id="PF01059">
    <property type="entry name" value="Oxidored_q5_N"/>
    <property type="match status" value="1"/>
</dbReference>
<geneLocation type="mitochondrion" evidence="20"/>
<feature type="transmembrane region" description="Helical" evidence="17">
    <location>
        <begin position="139"/>
        <end position="161"/>
    </location>
</feature>
<evidence type="ECO:0000256" key="5">
    <source>
        <dbReference type="ARBA" id="ARBA00021006"/>
    </source>
</evidence>
<evidence type="ECO:0000313" key="20">
    <source>
        <dbReference type="EMBL" id="AEV44855.1"/>
    </source>
</evidence>
<evidence type="ECO:0000259" key="19">
    <source>
        <dbReference type="Pfam" id="PF01059"/>
    </source>
</evidence>
<evidence type="ECO:0000256" key="4">
    <source>
        <dbReference type="ARBA" id="ARBA00012944"/>
    </source>
</evidence>
<feature type="transmembrane region" description="Helical" evidence="17">
    <location>
        <begin position="346"/>
        <end position="364"/>
    </location>
</feature>
<keyword evidence="8 17" id="KW-0812">Transmembrane</keyword>
<protein>
    <recommendedName>
        <fullName evidence="5 17">NADH-ubiquinone oxidoreductase chain 4</fullName>
        <ecNumber evidence="4 17">7.1.1.2</ecNumber>
    </recommendedName>
</protein>
<evidence type="ECO:0000256" key="15">
    <source>
        <dbReference type="ARBA" id="ARBA00023136"/>
    </source>
</evidence>
<feature type="transmembrane region" description="Helical" evidence="17">
    <location>
        <begin position="56"/>
        <end position="75"/>
    </location>
</feature>
<dbReference type="InterPro" id="IPR000260">
    <property type="entry name" value="NADH4_N"/>
</dbReference>
<accession>U3KTN1</accession>
<dbReference type="GO" id="GO:0015990">
    <property type="term" value="P:electron transport coupled proton transport"/>
    <property type="evidence" value="ECO:0007669"/>
    <property type="project" value="TreeGrafter"/>
</dbReference>
<feature type="transmembrane region" description="Helical" evidence="17">
    <location>
        <begin position="275"/>
        <end position="298"/>
    </location>
</feature>
<dbReference type="PANTHER" id="PTHR43507">
    <property type="entry name" value="NADH-UBIQUINONE OXIDOREDUCTASE CHAIN 4"/>
    <property type="match status" value="1"/>
</dbReference>
<keyword evidence="9" id="KW-1278">Translocase</keyword>
<evidence type="ECO:0000256" key="10">
    <source>
        <dbReference type="ARBA" id="ARBA00022982"/>
    </source>
</evidence>
<sequence length="447" mass="50079">MLKFIMFIVFMTPLCLFSNVWWLVQVCLFICSFLLTLSYSSSMLFFNVGYFLATDVVSYVMVLLTVWVCSLMIMASESVLKVSYFSGLFLLVVVFLCLFLVVSFCSMDLLMFYILFESSLIPTLLLVFGWGYQPERLQAGVYLLFYTLFASLPMLIGILYIMDSSGGLNYLFFNMMSDKGVWSYVWYVCLIFAFLVKMPMYLVHLWLPKAHVEAPISGSMILAGVLLKLGGYGLIRVLGIFPCEQLGFSSFWLSVSLFGGVVVSFICMRQADLKALIAYSSVVHMGLVLGGLMTQSLWGFEGAFLVMVGHGLCSSGLFCLSNIGFERLGTRSMIISKGMLAYMPSMCLWWFLLSVCNMAAPPSLNLAGEIMLLASMLYWSMLLIPGLALVSFLSAVYTLYMYSSSQHGKNYCGVYSSFSGSVREYLMLGLHWIPLNFIIFKGGVLII</sequence>
<reference evidence="20" key="1">
    <citation type="submission" date="2011-11" db="EMBL/GenBank/DDBJ databases">
        <authorList>
            <person name="Chen W.-J."/>
            <person name="Luan Y.-X."/>
        </authorList>
    </citation>
    <scope>NUCLEOTIDE SEQUENCE</scope>
</reference>
<gene>
    <name evidence="20" type="primary">ND4</name>
</gene>
<keyword evidence="10 17" id="KW-0249">Electron transport</keyword>
<evidence type="ECO:0000256" key="9">
    <source>
        <dbReference type="ARBA" id="ARBA00022967"/>
    </source>
</evidence>
<dbReference type="InterPro" id="IPR001750">
    <property type="entry name" value="ND/Mrp_TM"/>
</dbReference>
<evidence type="ECO:0000256" key="17">
    <source>
        <dbReference type="RuleBase" id="RU003297"/>
    </source>
</evidence>
<dbReference type="PANTHER" id="PTHR43507:SF20">
    <property type="entry name" value="NADH-UBIQUINONE OXIDOREDUCTASE CHAIN 4"/>
    <property type="match status" value="1"/>
</dbReference>
<evidence type="ECO:0000256" key="3">
    <source>
        <dbReference type="ARBA" id="ARBA00009025"/>
    </source>
</evidence>
<evidence type="ECO:0000256" key="14">
    <source>
        <dbReference type="ARBA" id="ARBA00023128"/>
    </source>
</evidence>
<dbReference type="AlphaFoldDB" id="U3KTN1"/>
<evidence type="ECO:0000256" key="11">
    <source>
        <dbReference type="ARBA" id="ARBA00022989"/>
    </source>
</evidence>
<evidence type="ECO:0000256" key="16">
    <source>
        <dbReference type="ARBA" id="ARBA00049551"/>
    </source>
</evidence>
<dbReference type="GO" id="GO:0003954">
    <property type="term" value="F:NADH dehydrogenase activity"/>
    <property type="evidence" value="ECO:0007669"/>
    <property type="project" value="TreeGrafter"/>
</dbReference>
<proteinExistence type="inferred from homology"/>
<dbReference type="PRINTS" id="PR01437">
    <property type="entry name" value="NUOXDRDTASE4"/>
</dbReference>
<dbReference type="GeneID" id="17427359"/>
<organism evidence="20">
    <name type="scientific">Parajapyx emeryanus</name>
    <dbReference type="NCBI Taxonomy" id="165473"/>
    <lineage>
        <taxon>Eukaryota</taxon>
        <taxon>Metazoa</taxon>
        <taxon>Ecdysozoa</taxon>
        <taxon>Arthropoda</taxon>
        <taxon>Hexapoda</taxon>
        <taxon>Diplura</taxon>
        <taxon>Dicellurata</taxon>
        <taxon>Japygoidea</taxon>
        <taxon>Parajapygidae</taxon>
        <taxon>Parajapyx</taxon>
    </lineage>
</organism>
<feature type="transmembrane region" description="Helical" evidence="17">
    <location>
        <begin position="304"/>
        <end position="325"/>
    </location>
</feature>
<name>U3KTN1_9HEXA</name>
<keyword evidence="7 17" id="KW-0679">Respiratory chain</keyword>
<feature type="transmembrane region" description="Helical" evidence="17">
    <location>
        <begin position="219"/>
        <end position="241"/>
    </location>
</feature>
<evidence type="ECO:0000256" key="1">
    <source>
        <dbReference type="ARBA" id="ARBA00003257"/>
    </source>
</evidence>
<evidence type="ECO:0000256" key="7">
    <source>
        <dbReference type="ARBA" id="ARBA00022660"/>
    </source>
</evidence>
<comment type="function">
    <text evidence="17">Core subunit of the mitochondrial membrane respiratory chain NADH dehydrogenase (Complex I) which catalyzes electron transfer from NADH through the respiratory chain, using ubiquinone as an electron acceptor. Essential for the catalytic activity and assembly of complex I.</text>
</comment>
<evidence type="ECO:0000256" key="13">
    <source>
        <dbReference type="ARBA" id="ARBA00023075"/>
    </source>
</evidence>
<evidence type="ECO:0000259" key="18">
    <source>
        <dbReference type="Pfam" id="PF00361"/>
    </source>
</evidence>
<evidence type="ECO:0000256" key="8">
    <source>
        <dbReference type="ARBA" id="ARBA00022692"/>
    </source>
</evidence>
<dbReference type="EMBL" id="JN990599">
    <property type="protein sequence ID" value="AEV44855.1"/>
    <property type="molecule type" value="Genomic_DNA"/>
</dbReference>
<feature type="transmembrane region" description="Helical" evidence="17">
    <location>
        <begin position="247"/>
        <end position="268"/>
    </location>
</feature>
<comment type="function">
    <text evidence="1">Core subunit of the mitochondrial membrane respiratory chain NADH dehydrogenase (Complex I) that is believed to belong to the minimal assembly required for catalysis. Complex I functions in the transfer of electrons from NADH to the respiratory chain. The immediate electron acceptor for the enzyme is believed to be ubiquinone.</text>
</comment>
<evidence type="ECO:0000256" key="12">
    <source>
        <dbReference type="ARBA" id="ARBA00023027"/>
    </source>
</evidence>
<dbReference type="GO" id="GO:0008137">
    <property type="term" value="F:NADH dehydrogenase (ubiquinone) activity"/>
    <property type="evidence" value="ECO:0007669"/>
    <property type="project" value="UniProtKB-UniRule"/>
</dbReference>
<dbReference type="EC" id="7.1.1.2" evidence="4 17"/>
<dbReference type="InterPro" id="IPR003918">
    <property type="entry name" value="NADH_UbQ_OxRdtase"/>
</dbReference>
<comment type="catalytic activity">
    <reaction evidence="16 17">
        <text>a ubiquinone + NADH + 5 H(+)(in) = a ubiquinol + NAD(+) + 4 H(+)(out)</text>
        <dbReference type="Rhea" id="RHEA:29091"/>
        <dbReference type="Rhea" id="RHEA-COMP:9565"/>
        <dbReference type="Rhea" id="RHEA-COMP:9566"/>
        <dbReference type="ChEBI" id="CHEBI:15378"/>
        <dbReference type="ChEBI" id="CHEBI:16389"/>
        <dbReference type="ChEBI" id="CHEBI:17976"/>
        <dbReference type="ChEBI" id="CHEBI:57540"/>
        <dbReference type="ChEBI" id="CHEBI:57945"/>
        <dbReference type="EC" id="7.1.1.2"/>
    </reaction>
</comment>
<keyword evidence="13 17" id="KW-0830">Ubiquinone</keyword>
<dbReference type="RefSeq" id="YP_008757590.1">
    <property type="nucleotide sequence ID" value="NC_022673.1"/>
</dbReference>
<dbReference type="CTD" id="4538"/>
<feature type="transmembrane region" description="Helical" evidence="17">
    <location>
        <begin position="82"/>
        <end position="104"/>
    </location>
</feature>
<feature type="transmembrane region" description="Helical" evidence="17">
    <location>
        <begin position="376"/>
        <end position="400"/>
    </location>
</feature>